<accession>H2ZBY0</accession>
<dbReference type="HOGENOM" id="CLU_1360008_0_0_1"/>
<reference evidence="2" key="1">
    <citation type="submission" date="2003-08" db="EMBL/GenBank/DDBJ databases">
        <authorList>
            <person name="Birren B."/>
            <person name="Nusbaum C."/>
            <person name="Abebe A."/>
            <person name="Abouelleil A."/>
            <person name="Adekoya E."/>
            <person name="Ait-zahra M."/>
            <person name="Allen N."/>
            <person name="Allen T."/>
            <person name="An P."/>
            <person name="Anderson M."/>
            <person name="Anderson S."/>
            <person name="Arachchi H."/>
            <person name="Armbruster J."/>
            <person name="Bachantsang P."/>
            <person name="Baldwin J."/>
            <person name="Barry A."/>
            <person name="Bayul T."/>
            <person name="Blitshsteyn B."/>
            <person name="Bloom T."/>
            <person name="Blye J."/>
            <person name="Boguslavskiy L."/>
            <person name="Borowsky M."/>
            <person name="Boukhgalter B."/>
            <person name="Brunache A."/>
            <person name="Butler J."/>
            <person name="Calixte N."/>
            <person name="Calvo S."/>
            <person name="Camarata J."/>
            <person name="Campo K."/>
            <person name="Chang J."/>
            <person name="Cheshatsang Y."/>
            <person name="Citroen M."/>
            <person name="Collymore A."/>
            <person name="Considine T."/>
            <person name="Cook A."/>
            <person name="Cooke P."/>
            <person name="Corum B."/>
            <person name="Cuomo C."/>
            <person name="David R."/>
            <person name="Dawoe T."/>
            <person name="Degray S."/>
            <person name="Dodge S."/>
            <person name="Dooley K."/>
            <person name="Dorje P."/>
            <person name="Dorjee K."/>
            <person name="Dorris L."/>
            <person name="Duffey N."/>
            <person name="Dupes A."/>
            <person name="Elkins T."/>
            <person name="Engels R."/>
            <person name="Erickson J."/>
            <person name="Farina A."/>
            <person name="Faro S."/>
            <person name="Ferreira P."/>
            <person name="Fischer H."/>
            <person name="Fitzgerald M."/>
            <person name="Foley K."/>
            <person name="Gage D."/>
            <person name="Galagan J."/>
            <person name="Gearin G."/>
            <person name="Gnerre S."/>
            <person name="Gnirke A."/>
            <person name="Goyette A."/>
            <person name="Graham J."/>
            <person name="Grandbois E."/>
            <person name="Gyaltsen K."/>
            <person name="Hafez N."/>
            <person name="Hagopian D."/>
            <person name="Hagos B."/>
            <person name="Hall J."/>
            <person name="Hatcher B."/>
            <person name="Heller A."/>
            <person name="Higgins H."/>
            <person name="Honan T."/>
            <person name="Horn A."/>
            <person name="Houde N."/>
            <person name="Hughes L."/>
            <person name="Hulme W."/>
            <person name="Husby E."/>
            <person name="Iliev I."/>
            <person name="Jaffe D."/>
            <person name="Jones C."/>
            <person name="Kamal M."/>
            <person name="Kamat A."/>
            <person name="Kamvysselis M."/>
            <person name="Karlsson E."/>
            <person name="Kells C."/>
            <person name="Kieu A."/>
            <person name="Kisner P."/>
            <person name="Kodira C."/>
            <person name="Kulbokas E."/>
            <person name="Labutti K."/>
            <person name="Lama D."/>
            <person name="Landers T."/>
            <person name="Leger J."/>
            <person name="Levine S."/>
            <person name="Lewis D."/>
            <person name="Lewis T."/>
            <person name="Lindblad-toh K."/>
            <person name="Liu X."/>
            <person name="Lokyitsang T."/>
            <person name="Lokyitsang Y."/>
            <person name="Lucien O."/>
            <person name="Lui A."/>
            <person name="Ma L.J."/>
            <person name="Mabbitt R."/>
            <person name="Macdonald J."/>
            <person name="Maclean C."/>
            <person name="Major J."/>
            <person name="Manning J."/>
            <person name="Marabella R."/>
            <person name="Maru K."/>
            <person name="Matthews C."/>
            <person name="Mauceli E."/>
            <person name="Mccarthy M."/>
            <person name="Mcdonough S."/>
            <person name="Mcghee T."/>
            <person name="Meldrim J."/>
            <person name="Meneus L."/>
            <person name="Mesirov J."/>
            <person name="Mihalev A."/>
            <person name="Mihova T."/>
            <person name="Mikkelsen T."/>
            <person name="Mlenga V."/>
            <person name="Moru K."/>
            <person name="Mozes J."/>
            <person name="Mulrain L."/>
            <person name="Munson G."/>
            <person name="Naylor J."/>
            <person name="Newes C."/>
            <person name="Nguyen C."/>
            <person name="Nguyen N."/>
            <person name="Nguyen T."/>
            <person name="Nicol R."/>
            <person name="Nielsen C."/>
            <person name="Nizzari M."/>
            <person name="Norbu C."/>
            <person name="Norbu N."/>
            <person name="O'donnell P."/>
            <person name="Okoawo O."/>
            <person name="O'leary S."/>
            <person name="Omotosho B."/>
            <person name="O'neill K."/>
            <person name="Osman S."/>
            <person name="Parker S."/>
            <person name="Perrin D."/>
            <person name="Phunkhang P."/>
            <person name="Piqani B."/>
            <person name="Purcell S."/>
            <person name="Rachupka T."/>
            <person name="Ramasamy U."/>
            <person name="Rameau R."/>
            <person name="Ray V."/>
            <person name="Raymond C."/>
            <person name="Retta R."/>
            <person name="Richardson S."/>
            <person name="Rise C."/>
            <person name="Rodriguez J."/>
            <person name="Rogers J."/>
            <person name="Rogov P."/>
            <person name="Rutman M."/>
            <person name="Schupbach R."/>
            <person name="Seaman C."/>
            <person name="Settipalli S."/>
            <person name="Sharpe T."/>
            <person name="Sheridan J."/>
            <person name="Sherpa N."/>
            <person name="Shi J."/>
            <person name="Smirnov S."/>
            <person name="Smith C."/>
            <person name="Sougnez C."/>
            <person name="Spencer B."/>
            <person name="Stalker J."/>
            <person name="Stange-thomann N."/>
            <person name="Stavropoulos S."/>
            <person name="Stetson K."/>
            <person name="Stone C."/>
            <person name="Stone S."/>
            <person name="Stubbs M."/>
            <person name="Talamas J."/>
            <person name="Tchuinga P."/>
            <person name="Tenzing P."/>
            <person name="Tesfaye S."/>
            <person name="Theodore J."/>
            <person name="Thoulutsang Y."/>
            <person name="Topham K."/>
            <person name="Towey S."/>
            <person name="Tsamla T."/>
            <person name="Tsomo N."/>
            <person name="Vallee D."/>
            <person name="Vassiliev H."/>
            <person name="Venkataraman V."/>
            <person name="Vinson J."/>
            <person name="Vo A."/>
            <person name="Wade C."/>
            <person name="Wang S."/>
            <person name="Wangchuk T."/>
            <person name="Wangdi T."/>
            <person name="Whittaker C."/>
            <person name="Wilkinson J."/>
            <person name="Wu Y."/>
            <person name="Wyman D."/>
            <person name="Yadav S."/>
            <person name="Yang S."/>
            <person name="Yang X."/>
            <person name="Yeager S."/>
            <person name="Yee E."/>
            <person name="Young G."/>
            <person name="Zainoun J."/>
            <person name="Zembeck L."/>
            <person name="Zimmer A."/>
            <person name="Zody M."/>
            <person name="Lander E."/>
        </authorList>
    </citation>
    <scope>NUCLEOTIDE SEQUENCE [LARGE SCALE GENOMIC DNA]</scope>
</reference>
<reference evidence="1" key="2">
    <citation type="submission" date="2025-08" db="UniProtKB">
        <authorList>
            <consortium name="Ensembl"/>
        </authorList>
    </citation>
    <scope>IDENTIFICATION</scope>
</reference>
<dbReference type="Ensembl" id="ENSCSAVT00000015270.1">
    <property type="protein sequence ID" value="ENSCSAVP00000015096.1"/>
    <property type="gene ID" value="ENSCSAVG00000008849.1"/>
</dbReference>
<keyword evidence="2" id="KW-1185">Reference proteome</keyword>
<protein>
    <submittedName>
        <fullName evidence="1">Uncharacterized protein</fullName>
    </submittedName>
</protein>
<organism evidence="1 2">
    <name type="scientific">Ciona savignyi</name>
    <name type="common">Pacific transparent sea squirt</name>
    <dbReference type="NCBI Taxonomy" id="51511"/>
    <lineage>
        <taxon>Eukaryota</taxon>
        <taxon>Metazoa</taxon>
        <taxon>Chordata</taxon>
        <taxon>Tunicata</taxon>
        <taxon>Ascidiacea</taxon>
        <taxon>Phlebobranchia</taxon>
        <taxon>Cionidae</taxon>
        <taxon>Ciona</taxon>
    </lineage>
</organism>
<name>H2ZBY0_CIOSA</name>
<dbReference type="InParanoid" id="H2ZBY0"/>
<dbReference type="AlphaFoldDB" id="H2ZBY0"/>
<evidence type="ECO:0000313" key="2">
    <source>
        <dbReference type="Proteomes" id="UP000007875"/>
    </source>
</evidence>
<dbReference type="Proteomes" id="UP000007875">
    <property type="component" value="Unassembled WGS sequence"/>
</dbReference>
<reference evidence="1" key="3">
    <citation type="submission" date="2025-09" db="UniProtKB">
        <authorList>
            <consortium name="Ensembl"/>
        </authorList>
    </citation>
    <scope>IDENTIFICATION</scope>
</reference>
<evidence type="ECO:0000313" key="1">
    <source>
        <dbReference type="Ensembl" id="ENSCSAVP00000015096.1"/>
    </source>
</evidence>
<sequence length="201" mass="22710">MHGHDSWVIKVLLSSTSFCNINFKTGDNMACTMGAREVLIWKCDTDNFVAKLAHQPTNPVAGLLNSMFLNGNVLFYTCPGYIFEWNLHNYSLNRKIALDDKNSICLAVGHAFFFDYHVRDICKIKLRGRVCKNNSLNFIEEQSITVAELKELLHIDYCRGKNNVIVKCDSFVNGFTASRGPELSFIASTLIDNSIFVLKSK</sequence>
<proteinExistence type="predicted"/>